<proteinExistence type="predicted"/>
<gene>
    <name evidence="6" type="ORF">ACFQS8_05325</name>
</gene>
<evidence type="ECO:0000256" key="5">
    <source>
        <dbReference type="SAM" id="SignalP"/>
    </source>
</evidence>
<keyword evidence="5" id="KW-0732">Signal</keyword>
<feature type="chain" id="PRO_5047422349" evidence="5">
    <location>
        <begin position="31"/>
        <end position="645"/>
    </location>
</feature>
<name>A0ABW2IJB3_9PROT</name>
<dbReference type="Gene3D" id="1.25.40.10">
    <property type="entry name" value="Tetratricopeptide repeat domain"/>
    <property type="match status" value="2"/>
</dbReference>
<reference evidence="7" key="1">
    <citation type="journal article" date="2019" name="Int. J. Syst. Evol. Microbiol.">
        <title>The Global Catalogue of Microorganisms (GCM) 10K type strain sequencing project: providing services to taxonomists for standard genome sequencing and annotation.</title>
        <authorList>
            <consortium name="The Broad Institute Genomics Platform"/>
            <consortium name="The Broad Institute Genome Sequencing Center for Infectious Disease"/>
            <person name="Wu L."/>
            <person name="Ma J."/>
        </authorList>
    </citation>
    <scope>NUCLEOTIDE SEQUENCE [LARGE SCALE GENOMIC DNA]</scope>
    <source>
        <strain evidence="7">CCUG 51308</strain>
    </source>
</reference>
<dbReference type="InterPro" id="IPR013105">
    <property type="entry name" value="TPR_2"/>
</dbReference>
<dbReference type="PROSITE" id="PS50005">
    <property type="entry name" value="TPR"/>
    <property type="match status" value="2"/>
</dbReference>
<dbReference type="PANTHER" id="PTHR12558">
    <property type="entry name" value="CELL DIVISION CYCLE 16,23,27"/>
    <property type="match status" value="1"/>
</dbReference>
<keyword evidence="1" id="KW-0677">Repeat</keyword>
<protein>
    <submittedName>
        <fullName evidence="6">Tetratricopeptide repeat protein</fullName>
    </submittedName>
</protein>
<evidence type="ECO:0000256" key="2">
    <source>
        <dbReference type="ARBA" id="ARBA00022803"/>
    </source>
</evidence>
<dbReference type="Pfam" id="PF13181">
    <property type="entry name" value="TPR_8"/>
    <property type="match status" value="1"/>
</dbReference>
<organism evidence="6 7">
    <name type="scientific">Hirschia litorea</name>
    <dbReference type="NCBI Taxonomy" id="1199156"/>
    <lineage>
        <taxon>Bacteria</taxon>
        <taxon>Pseudomonadati</taxon>
        <taxon>Pseudomonadota</taxon>
        <taxon>Alphaproteobacteria</taxon>
        <taxon>Hyphomonadales</taxon>
        <taxon>Hyphomonadaceae</taxon>
        <taxon>Hirschia</taxon>
    </lineage>
</organism>
<dbReference type="Pfam" id="PF07719">
    <property type="entry name" value="TPR_2"/>
    <property type="match status" value="1"/>
</dbReference>
<evidence type="ECO:0000313" key="7">
    <source>
        <dbReference type="Proteomes" id="UP001596492"/>
    </source>
</evidence>
<keyword evidence="7" id="KW-1185">Reference proteome</keyword>
<feature type="repeat" description="TPR" evidence="3">
    <location>
        <begin position="537"/>
        <end position="570"/>
    </location>
</feature>
<keyword evidence="2 3" id="KW-0802">TPR repeat</keyword>
<accession>A0ABW2IJB3</accession>
<sequence>MRRFSFKQSKLTQVCASVFLGCVLSGCAVSSSTEKFDAPVLQLSQSGVSKAAASTKAEGVVEYANANEMLENADMSAFMLEAREAYANSEKSGAWGFTAVDMMLAGEYPEALTVLNEMPVRESSFSAVMTPDFLRPWILAAKGDVELAKEAIEPLKNTMPDHAYRGYQALLLEGAGLYEEAIGIYQQGPDYFDRPDDDEEPSAENYARFLMYSAERQLALRHAELLVKLDRKPGAMVIYNALLHANEDDAYTDARMEELSHGKKLKKPFLTVHSALGIAINDQADLIEQRQELAGVMLAKGAKAPFNHFLSALRQSALLLNPNSALIRLTESEHLYSHGFFEPSARLALNGDALTDEDRASLLLRASEAKLEAGNFAAMDSLNKKALALTDEPISVLNVADLMVRISNVEEAEKLVSGILKKDDLDTKTRAYANILLAEARQQGGNLEGATLAARAAVLADETDQTRGFLASTLTKSEQTREEGLDIYRDLFVAAPDSPSMMNNFGYALIASYSSDKELDEGYRLLKKANRMTPFEPNLLDSLGWAYYQYGDYERAQELIEKALELFEPFDHWELHYHLGDVYWRLDRKEDAVKSWETALEQHPPAHEREAIASRIENGLTEAAPEARVPPFVPKTEAPPEAQSI</sequence>
<comment type="caution">
    <text evidence="6">The sequence shown here is derived from an EMBL/GenBank/DDBJ whole genome shotgun (WGS) entry which is preliminary data.</text>
</comment>
<feature type="repeat" description="TPR" evidence="3">
    <location>
        <begin position="573"/>
        <end position="606"/>
    </location>
</feature>
<dbReference type="SMART" id="SM00028">
    <property type="entry name" value="TPR"/>
    <property type="match status" value="3"/>
</dbReference>
<dbReference type="Proteomes" id="UP001596492">
    <property type="component" value="Unassembled WGS sequence"/>
</dbReference>
<dbReference type="PROSITE" id="PS50293">
    <property type="entry name" value="TPR_REGION"/>
    <property type="match status" value="1"/>
</dbReference>
<dbReference type="InterPro" id="IPR011990">
    <property type="entry name" value="TPR-like_helical_dom_sf"/>
</dbReference>
<dbReference type="EMBL" id="JBHTBR010000002">
    <property type="protein sequence ID" value="MFC7291027.1"/>
    <property type="molecule type" value="Genomic_DNA"/>
</dbReference>
<dbReference type="InterPro" id="IPR019734">
    <property type="entry name" value="TPR_rpt"/>
</dbReference>
<feature type="signal peptide" evidence="5">
    <location>
        <begin position="1"/>
        <end position="30"/>
    </location>
</feature>
<feature type="region of interest" description="Disordered" evidence="4">
    <location>
        <begin position="615"/>
        <end position="645"/>
    </location>
</feature>
<dbReference type="SUPFAM" id="SSF48452">
    <property type="entry name" value="TPR-like"/>
    <property type="match status" value="1"/>
</dbReference>
<dbReference type="RefSeq" id="WP_382166227.1">
    <property type="nucleotide sequence ID" value="NZ_JBHTBR010000002.1"/>
</dbReference>
<dbReference type="PANTHER" id="PTHR12558:SF13">
    <property type="entry name" value="CELL DIVISION CYCLE PROTEIN 27 HOMOLOG"/>
    <property type="match status" value="1"/>
</dbReference>
<evidence type="ECO:0000313" key="6">
    <source>
        <dbReference type="EMBL" id="MFC7291027.1"/>
    </source>
</evidence>
<dbReference type="PROSITE" id="PS51257">
    <property type="entry name" value="PROKAR_LIPOPROTEIN"/>
    <property type="match status" value="1"/>
</dbReference>
<evidence type="ECO:0000256" key="4">
    <source>
        <dbReference type="SAM" id="MobiDB-lite"/>
    </source>
</evidence>
<evidence type="ECO:0000256" key="1">
    <source>
        <dbReference type="ARBA" id="ARBA00022737"/>
    </source>
</evidence>
<evidence type="ECO:0000256" key="3">
    <source>
        <dbReference type="PROSITE-ProRule" id="PRU00339"/>
    </source>
</evidence>